<reference evidence="2 3" key="1">
    <citation type="submission" date="2023-07" db="EMBL/GenBank/DDBJ databases">
        <title>Sorghum-associated microbial communities from plants grown in Nebraska, USA.</title>
        <authorList>
            <person name="Schachtman D."/>
        </authorList>
    </citation>
    <scope>NUCLEOTIDE SEQUENCE [LARGE SCALE GENOMIC DNA]</scope>
    <source>
        <strain evidence="2 3">BE190</strain>
    </source>
</reference>
<keyword evidence="3" id="KW-1185">Reference proteome</keyword>
<dbReference type="EMBL" id="JAVDVX010000005">
    <property type="protein sequence ID" value="MDR7090786.1"/>
    <property type="molecule type" value="Genomic_DNA"/>
</dbReference>
<keyword evidence="1" id="KW-0472">Membrane</keyword>
<gene>
    <name evidence="2" type="ORF">J2X05_002812</name>
</gene>
<protein>
    <submittedName>
        <fullName evidence="2">Cbb3-type cytochrome oxidase maturation protein</fullName>
    </submittedName>
</protein>
<dbReference type="RefSeq" id="WP_310073392.1">
    <property type="nucleotide sequence ID" value="NZ_JAVDVX010000005.1"/>
</dbReference>
<feature type="transmembrane region" description="Helical" evidence="1">
    <location>
        <begin position="6"/>
        <end position="26"/>
    </location>
</feature>
<accession>A0ABU1V039</accession>
<evidence type="ECO:0000313" key="3">
    <source>
        <dbReference type="Proteomes" id="UP001253595"/>
    </source>
</evidence>
<dbReference type="PANTHER" id="PTHR41532:SF1">
    <property type="entry name" value="FIXS PROTEIN"/>
    <property type="match status" value="1"/>
</dbReference>
<dbReference type="PANTHER" id="PTHR41532">
    <property type="entry name" value="FIXS PROTEIN"/>
    <property type="match status" value="1"/>
</dbReference>
<organism evidence="2 3">
    <name type="scientific">Cellvibrio fibrivorans</name>
    <dbReference type="NCBI Taxonomy" id="126350"/>
    <lineage>
        <taxon>Bacteria</taxon>
        <taxon>Pseudomonadati</taxon>
        <taxon>Pseudomonadota</taxon>
        <taxon>Gammaproteobacteria</taxon>
        <taxon>Cellvibrionales</taxon>
        <taxon>Cellvibrionaceae</taxon>
        <taxon>Cellvibrio</taxon>
    </lineage>
</organism>
<sequence>MESLYFLVPCALVFIGLAIKVLFWAINNGQYDNLDTEAHRILFDADKSKKAQSQAAADTSDDKNPHA</sequence>
<dbReference type="Pfam" id="PF03597">
    <property type="entry name" value="FixS"/>
    <property type="match status" value="1"/>
</dbReference>
<dbReference type="InterPro" id="IPR004714">
    <property type="entry name" value="Cyt_oxidase_maturation_cbb3"/>
</dbReference>
<proteinExistence type="predicted"/>
<keyword evidence="1" id="KW-0812">Transmembrane</keyword>
<keyword evidence="1" id="KW-1133">Transmembrane helix</keyword>
<dbReference type="Proteomes" id="UP001253595">
    <property type="component" value="Unassembled WGS sequence"/>
</dbReference>
<dbReference type="NCBIfam" id="TIGR00847">
    <property type="entry name" value="ccoS"/>
    <property type="match status" value="1"/>
</dbReference>
<evidence type="ECO:0000256" key="1">
    <source>
        <dbReference type="SAM" id="Phobius"/>
    </source>
</evidence>
<comment type="caution">
    <text evidence="2">The sequence shown here is derived from an EMBL/GenBank/DDBJ whole genome shotgun (WGS) entry which is preliminary data.</text>
</comment>
<evidence type="ECO:0000313" key="2">
    <source>
        <dbReference type="EMBL" id="MDR7090786.1"/>
    </source>
</evidence>
<name>A0ABU1V039_9GAMM</name>